<dbReference type="InterPro" id="IPR012903">
    <property type="entry name" value="Nif11"/>
</dbReference>
<reference evidence="2" key="1">
    <citation type="submission" date="2022-06" db="EMBL/GenBank/DDBJ databases">
        <title>New cyanobacteria of genus Symplocastrum in benthos of Lake Baikal.</title>
        <authorList>
            <person name="Sorokovikova E."/>
            <person name="Tikhonova I."/>
            <person name="Krasnopeev A."/>
            <person name="Evseev P."/>
            <person name="Gladkikh A."/>
            <person name="Belykh O."/>
        </authorList>
    </citation>
    <scope>NUCLEOTIDE SEQUENCE</scope>
    <source>
        <strain evidence="2">BBK-W-15</strain>
    </source>
</reference>
<feature type="domain" description="Nif11" evidence="1">
    <location>
        <begin position="36"/>
        <end position="78"/>
    </location>
</feature>
<dbReference type="Proteomes" id="UP001204953">
    <property type="component" value="Unassembled WGS sequence"/>
</dbReference>
<evidence type="ECO:0000313" key="2">
    <source>
        <dbReference type="EMBL" id="MCP2731274.1"/>
    </source>
</evidence>
<sequence length="215" mass="24729">MWYQIWEYFFASAKYSAWKKQFWQGQRVDKLTWEKVIIFLSVAEENQSLKAQLKKTISIEEFMGVVADNGFTFTLEELGKVVITQKQIWDLFSAIDTTLSLKEELIQIKSVDEFIQMAVDNDYYFTKQQLSWLLTGIKLDSTLVSVTNSTGDSVLVRNIGGVGTANYISLGEEWGIVPPFCHIDKRDTLFSKDANDPFLPDQCLLPRGYFNQYVA</sequence>
<protein>
    <submittedName>
        <fullName evidence="2">Nif11-like leader peptide family natural product</fullName>
    </submittedName>
</protein>
<evidence type="ECO:0000313" key="3">
    <source>
        <dbReference type="Proteomes" id="UP001204953"/>
    </source>
</evidence>
<accession>A0AAE3GVS1</accession>
<name>A0AAE3GVS1_9CYAN</name>
<organism evidence="2 3">
    <name type="scientific">Limnofasciculus baicalensis BBK-W-15</name>
    <dbReference type="NCBI Taxonomy" id="2699891"/>
    <lineage>
        <taxon>Bacteria</taxon>
        <taxon>Bacillati</taxon>
        <taxon>Cyanobacteriota</taxon>
        <taxon>Cyanophyceae</taxon>
        <taxon>Coleofasciculales</taxon>
        <taxon>Coleofasciculaceae</taxon>
        <taxon>Limnofasciculus</taxon>
        <taxon>Limnofasciculus baicalensis</taxon>
    </lineage>
</organism>
<dbReference type="EMBL" id="JAMZMM010000306">
    <property type="protein sequence ID" value="MCP2731274.1"/>
    <property type="molecule type" value="Genomic_DNA"/>
</dbReference>
<evidence type="ECO:0000259" key="1">
    <source>
        <dbReference type="Pfam" id="PF07862"/>
    </source>
</evidence>
<comment type="caution">
    <text evidence="2">The sequence shown here is derived from an EMBL/GenBank/DDBJ whole genome shotgun (WGS) entry which is preliminary data.</text>
</comment>
<gene>
    <name evidence="2" type="ORF">NJ959_22885</name>
</gene>
<dbReference type="Pfam" id="PF07862">
    <property type="entry name" value="Nif11"/>
    <property type="match status" value="1"/>
</dbReference>
<proteinExistence type="predicted"/>
<keyword evidence="3" id="KW-1185">Reference proteome</keyword>
<dbReference type="RefSeq" id="WP_254014018.1">
    <property type="nucleotide sequence ID" value="NZ_JAMZMM010000306.1"/>
</dbReference>
<dbReference type="AlphaFoldDB" id="A0AAE3GVS1"/>